<reference evidence="3 4" key="1">
    <citation type="journal article" date="2014" name="Genome Announc.">
        <title>Draft Genome Sequence of Cytophaga fermentans JCM 21142T, a Facultative Anaerobe Isolated from Marine Mud.</title>
        <authorList>
            <person name="Starns D."/>
            <person name="Oshima K."/>
            <person name="Suda W."/>
            <person name="Iino T."/>
            <person name="Yuki M."/>
            <person name="Inoue J."/>
            <person name="Kitamura K."/>
            <person name="Iida T."/>
            <person name="Darby A."/>
            <person name="Hattori M."/>
            <person name="Ohkuma M."/>
        </authorList>
    </citation>
    <scope>NUCLEOTIDE SEQUENCE [LARGE SCALE GENOMIC DNA]</scope>
    <source>
        <strain evidence="3 4">JCM 21142</strain>
    </source>
</reference>
<keyword evidence="3" id="KW-0378">Hydrolase</keyword>
<evidence type="ECO:0000259" key="2">
    <source>
        <dbReference type="Pfam" id="PF13472"/>
    </source>
</evidence>
<dbReference type="InterPro" id="IPR013830">
    <property type="entry name" value="SGNH_hydro"/>
</dbReference>
<dbReference type="SUPFAM" id="SSF52266">
    <property type="entry name" value="SGNH hydrolase"/>
    <property type="match status" value="1"/>
</dbReference>
<evidence type="ECO:0000256" key="1">
    <source>
        <dbReference type="SAM" id="SignalP"/>
    </source>
</evidence>
<dbReference type="PROSITE" id="PS51257">
    <property type="entry name" value="PROKAR_LIPOPROTEIN"/>
    <property type="match status" value="1"/>
</dbReference>
<protein>
    <submittedName>
        <fullName evidence="3">Multifunctional acyl-CoA thioesterase I and protease I and lysophospholipase L1</fullName>
    </submittedName>
</protein>
<sequence length="215" mass="23857">MKALSTTVFYTCFILLLFTSCSSRPVMIACVGDSITAGAKHKKQSETAYPKVLDKLLGDGYSVVNCGRSGATALKRSNFSYWNCNEISNVFALRPDIITIKLGTNDSKPGNWNAERFKTDYQCLIDTFLSIKPKPKIYLCLPVPVFDHHNFRIRGEVVAHEVIPIIRSLSEKNHLPLIDLYQPFIGKAALVPDGVHPAEEGAAFLAKILAQQIKE</sequence>
<dbReference type="OrthoDB" id="9796689at2"/>
<dbReference type="eggNOG" id="COG2755">
    <property type="taxonomic scope" value="Bacteria"/>
</dbReference>
<keyword evidence="3" id="KW-0645">Protease</keyword>
<dbReference type="GO" id="GO:0006508">
    <property type="term" value="P:proteolysis"/>
    <property type="evidence" value="ECO:0007669"/>
    <property type="project" value="UniProtKB-KW"/>
</dbReference>
<feature type="signal peptide" evidence="1">
    <location>
        <begin position="1"/>
        <end position="28"/>
    </location>
</feature>
<dbReference type="STRING" id="869213.GCA_000517085_03260"/>
<comment type="caution">
    <text evidence="3">The sequence shown here is derived from an EMBL/GenBank/DDBJ whole genome shotgun (WGS) entry which is preliminary data.</text>
</comment>
<evidence type="ECO:0000313" key="4">
    <source>
        <dbReference type="Proteomes" id="UP000019402"/>
    </source>
</evidence>
<proteinExistence type="predicted"/>
<dbReference type="PANTHER" id="PTHR30383">
    <property type="entry name" value="THIOESTERASE 1/PROTEASE 1/LYSOPHOSPHOLIPASE L1"/>
    <property type="match status" value="1"/>
</dbReference>
<dbReference type="InterPro" id="IPR036514">
    <property type="entry name" value="SGNH_hydro_sf"/>
</dbReference>
<keyword evidence="4" id="KW-1185">Reference proteome</keyword>
<evidence type="ECO:0000313" key="3">
    <source>
        <dbReference type="EMBL" id="GAF01617.1"/>
    </source>
</evidence>
<accession>W7Y0Y4</accession>
<dbReference type="PANTHER" id="PTHR30383:SF5">
    <property type="entry name" value="SGNH HYDROLASE-TYPE ESTERASE DOMAIN-CONTAINING PROTEIN"/>
    <property type="match status" value="1"/>
</dbReference>
<name>W7Y0Y4_9BACT</name>
<dbReference type="AlphaFoldDB" id="W7Y0Y4"/>
<keyword evidence="1" id="KW-0732">Signal</keyword>
<feature type="chain" id="PRO_5004904066" evidence="1">
    <location>
        <begin position="29"/>
        <end position="215"/>
    </location>
</feature>
<dbReference type="InterPro" id="IPR051532">
    <property type="entry name" value="Ester_Hydrolysis_Enzymes"/>
</dbReference>
<gene>
    <name evidence="3" type="ORF">JCM21142_229</name>
</gene>
<feature type="domain" description="SGNH hydrolase-type esterase" evidence="2">
    <location>
        <begin position="30"/>
        <end position="203"/>
    </location>
</feature>
<dbReference type="GO" id="GO:0008233">
    <property type="term" value="F:peptidase activity"/>
    <property type="evidence" value="ECO:0007669"/>
    <property type="project" value="UniProtKB-KW"/>
</dbReference>
<dbReference type="RefSeq" id="WP_044211897.1">
    <property type="nucleotide sequence ID" value="NZ_BAMD01000002.1"/>
</dbReference>
<dbReference type="EMBL" id="BAMD01000002">
    <property type="protein sequence ID" value="GAF01617.1"/>
    <property type="molecule type" value="Genomic_DNA"/>
</dbReference>
<dbReference type="Pfam" id="PF13472">
    <property type="entry name" value="Lipase_GDSL_2"/>
    <property type="match status" value="1"/>
</dbReference>
<dbReference type="GO" id="GO:0004622">
    <property type="term" value="F:phosphatidylcholine lysophospholipase activity"/>
    <property type="evidence" value="ECO:0007669"/>
    <property type="project" value="TreeGrafter"/>
</dbReference>
<dbReference type="Proteomes" id="UP000019402">
    <property type="component" value="Unassembled WGS sequence"/>
</dbReference>
<dbReference type="Gene3D" id="3.40.50.1110">
    <property type="entry name" value="SGNH hydrolase"/>
    <property type="match status" value="1"/>
</dbReference>
<organism evidence="3 4">
    <name type="scientific">Saccharicrinis fermentans DSM 9555 = JCM 21142</name>
    <dbReference type="NCBI Taxonomy" id="869213"/>
    <lineage>
        <taxon>Bacteria</taxon>
        <taxon>Pseudomonadati</taxon>
        <taxon>Bacteroidota</taxon>
        <taxon>Bacteroidia</taxon>
        <taxon>Marinilabiliales</taxon>
        <taxon>Marinilabiliaceae</taxon>
        <taxon>Saccharicrinis</taxon>
    </lineage>
</organism>